<evidence type="ECO:0000313" key="1">
    <source>
        <dbReference type="EMBL" id="MBB6435544.1"/>
    </source>
</evidence>
<dbReference type="RefSeq" id="WP_185029169.1">
    <property type="nucleotide sequence ID" value="NZ_BNBN01000007.1"/>
</dbReference>
<dbReference type="EMBL" id="JACHEM010000004">
    <property type="protein sequence ID" value="MBB6435544.1"/>
    <property type="molecule type" value="Genomic_DNA"/>
</dbReference>
<gene>
    <name evidence="1" type="ORF">HNQ79_002001</name>
</gene>
<evidence type="ECO:0000313" key="2">
    <source>
        <dbReference type="Proteomes" id="UP000540423"/>
    </source>
</evidence>
<comment type="caution">
    <text evidence="1">The sequence shown here is derived from an EMBL/GenBank/DDBJ whole genome shotgun (WGS) entry which is preliminary data.</text>
</comment>
<reference evidence="1 2" key="1">
    <citation type="submission" date="2020-08" db="EMBL/GenBank/DDBJ databases">
        <title>Genomic Encyclopedia of Type Strains, Phase IV (KMG-IV): sequencing the most valuable type-strain genomes for metagenomic binning, comparative biology and taxonomic classification.</title>
        <authorList>
            <person name="Goeker M."/>
        </authorList>
    </citation>
    <scope>NUCLEOTIDE SEQUENCE [LARGE SCALE GENOMIC DNA]</scope>
    <source>
        <strain evidence="1 2">DSM 40141</strain>
    </source>
</reference>
<organism evidence="1 2">
    <name type="scientific">Streptomyces candidus</name>
    <dbReference type="NCBI Taxonomy" id="67283"/>
    <lineage>
        <taxon>Bacteria</taxon>
        <taxon>Bacillati</taxon>
        <taxon>Actinomycetota</taxon>
        <taxon>Actinomycetes</taxon>
        <taxon>Kitasatosporales</taxon>
        <taxon>Streptomycetaceae</taxon>
        <taxon>Streptomyces</taxon>
    </lineage>
</organism>
<proteinExistence type="predicted"/>
<dbReference type="Proteomes" id="UP000540423">
    <property type="component" value="Unassembled WGS sequence"/>
</dbReference>
<keyword evidence="2" id="KW-1185">Reference proteome</keyword>
<dbReference type="AlphaFoldDB" id="A0A7X0HFI3"/>
<name>A0A7X0HFI3_9ACTN</name>
<accession>A0A7X0HFI3</accession>
<protein>
    <submittedName>
        <fullName evidence="1">Non-ribosomal peptide synthetase component E (Peptide arylation enzyme)</fullName>
    </submittedName>
</protein>
<sequence length="65" mass="7208">MAGYRRHRVPVAGGESTLPDVVPYLRGAGLAAYKLPERLEAVGAMPRNETLRKVLEYRLRERSGG</sequence>